<dbReference type="GeneID" id="25159006"/>
<feature type="transmembrane region" description="Helical" evidence="6">
    <location>
        <begin position="79"/>
        <end position="102"/>
    </location>
</feature>
<keyword evidence="9" id="KW-1185">Reference proteome</keyword>
<feature type="transmembrane region" description="Helical" evidence="6">
    <location>
        <begin position="347"/>
        <end position="370"/>
    </location>
</feature>
<feature type="transmembrane region" description="Helical" evidence="6">
    <location>
        <begin position="134"/>
        <end position="154"/>
    </location>
</feature>
<dbReference type="RefSeq" id="WP_050048092.1">
    <property type="nucleotide sequence ID" value="NZ_CP008874.1"/>
</dbReference>
<dbReference type="OrthoDB" id="101192at2157"/>
<evidence type="ECO:0000259" key="7">
    <source>
        <dbReference type="Pfam" id="PF00361"/>
    </source>
</evidence>
<dbReference type="InterPro" id="IPR003918">
    <property type="entry name" value="NADH_UbQ_OxRdtase"/>
</dbReference>
<dbReference type="GO" id="GO:0005886">
    <property type="term" value="C:plasma membrane"/>
    <property type="evidence" value="ECO:0007669"/>
    <property type="project" value="UniProtKB-SubCell"/>
</dbReference>
<keyword evidence="4 6" id="KW-1133">Transmembrane helix</keyword>
<accession>A0A0F7P832</accession>
<evidence type="ECO:0000256" key="4">
    <source>
        <dbReference type="ARBA" id="ARBA00022989"/>
    </source>
</evidence>
<feature type="transmembrane region" description="Helical" evidence="6">
    <location>
        <begin position="432"/>
        <end position="453"/>
    </location>
</feature>
<dbReference type="GO" id="GO:0016829">
    <property type="term" value="F:lyase activity"/>
    <property type="evidence" value="ECO:0007669"/>
    <property type="project" value="UniProtKB-KW"/>
</dbReference>
<dbReference type="PATRIC" id="fig|1604004.4.peg.853"/>
<reference evidence="8 9" key="1">
    <citation type="journal article" date="2015" name="ISME J.">
        <title>Elemental sulfur and acetate can support life of a novel strictly anaerobic haloarchaeon.</title>
        <authorList>
            <person name="Sorokin D.Y."/>
            <person name="Kublanov I.V."/>
            <person name="Gavrilov S.N."/>
            <person name="Rojo D."/>
            <person name="Roman P."/>
            <person name="Golyshin P.N."/>
            <person name="Slepak V.Z."/>
            <person name="Smedile F."/>
            <person name="Ferrer M."/>
            <person name="Messina E."/>
            <person name="La Cono V."/>
            <person name="Yakimov M.M."/>
        </authorList>
    </citation>
    <scope>NUCLEOTIDE SEQUENCE [LARGE SCALE GENOMIC DNA]</scope>
    <source>
        <strain evidence="8 9">HSR2</strain>
    </source>
</reference>
<evidence type="ECO:0000256" key="5">
    <source>
        <dbReference type="ARBA" id="ARBA00023136"/>
    </source>
</evidence>
<dbReference type="Pfam" id="PF00361">
    <property type="entry name" value="Proton_antipo_M"/>
    <property type="match status" value="1"/>
</dbReference>
<feature type="transmembrane region" description="Helical" evidence="6">
    <location>
        <begin position="109"/>
        <end position="128"/>
    </location>
</feature>
<dbReference type="HOGENOM" id="CLU_007100_9_2_2"/>
<evidence type="ECO:0000313" key="8">
    <source>
        <dbReference type="EMBL" id="AKH97311.1"/>
    </source>
</evidence>
<keyword evidence="2" id="KW-1003">Cell membrane</keyword>
<feature type="transmembrane region" description="Helical" evidence="6">
    <location>
        <begin position="391"/>
        <end position="412"/>
    </location>
</feature>
<feature type="transmembrane region" description="Helical" evidence="6">
    <location>
        <begin position="319"/>
        <end position="341"/>
    </location>
</feature>
<dbReference type="PRINTS" id="PR01437">
    <property type="entry name" value="NUOXDRDTASE4"/>
</dbReference>
<dbReference type="EMBL" id="CP008874">
    <property type="protein sequence ID" value="AKH97311.1"/>
    <property type="molecule type" value="Genomic_DNA"/>
</dbReference>
<evidence type="ECO:0000313" key="9">
    <source>
        <dbReference type="Proteomes" id="UP000069906"/>
    </source>
</evidence>
<dbReference type="PANTHER" id="PTHR42703">
    <property type="entry name" value="NADH DEHYDROGENASE"/>
    <property type="match status" value="1"/>
</dbReference>
<feature type="transmembrane region" description="Helical" evidence="6">
    <location>
        <begin position="204"/>
        <end position="224"/>
    </location>
</feature>
<feature type="domain" description="NADH:quinone oxidoreductase/Mrp antiporter transmembrane" evidence="7">
    <location>
        <begin position="130"/>
        <end position="444"/>
    </location>
</feature>
<dbReference type="InterPro" id="IPR001750">
    <property type="entry name" value="ND/Mrp_TM"/>
</dbReference>
<dbReference type="InterPro" id="IPR050586">
    <property type="entry name" value="CPA3_Na-H_Antiporter_D"/>
</dbReference>
<keyword evidence="5 6" id="KW-0472">Membrane</keyword>
<evidence type="ECO:0000256" key="2">
    <source>
        <dbReference type="ARBA" id="ARBA00022475"/>
    </source>
</evidence>
<gene>
    <name evidence="8" type="primary">mnhD</name>
    <name evidence="8" type="ORF">HLASF_0817</name>
</gene>
<dbReference type="GO" id="GO:0042773">
    <property type="term" value="P:ATP synthesis coupled electron transport"/>
    <property type="evidence" value="ECO:0007669"/>
    <property type="project" value="InterPro"/>
</dbReference>
<dbReference type="KEGG" id="hsu:HLASF_0817"/>
<protein>
    <submittedName>
        <fullName evidence="8">Formate hydrogenlyase subunit 3/multisubunit Na+/H+ antiporter subunit MnhD</fullName>
    </submittedName>
</protein>
<name>A0A0F7P832_9EURY</name>
<keyword evidence="8" id="KW-0456">Lyase</keyword>
<feature type="transmembrane region" description="Helical" evidence="6">
    <location>
        <begin position="6"/>
        <end position="24"/>
    </location>
</feature>
<dbReference type="GO" id="GO:0008137">
    <property type="term" value="F:NADH dehydrogenase (ubiquinone) activity"/>
    <property type="evidence" value="ECO:0007669"/>
    <property type="project" value="InterPro"/>
</dbReference>
<feature type="transmembrane region" description="Helical" evidence="6">
    <location>
        <begin position="257"/>
        <end position="278"/>
    </location>
</feature>
<feature type="transmembrane region" description="Helical" evidence="6">
    <location>
        <begin position="290"/>
        <end position="312"/>
    </location>
</feature>
<feature type="transmembrane region" description="Helical" evidence="6">
    <location>
        <begin position="474"/>
        <end position="491"/>
    </location>
</feature>
<evidence type="ECO:0000256" key="6">
    <source>
        <dbReference type="SAM" id="Phobius"/>
    </source>
</evidence>
<feature type="transmembrane region" description="Helical" evidence="6">
    <location>
        <begin position="161"/>
        <end position="184"/>
    </location>
</feature>
<proteinExistence type="predicted"/>
<organism evidence="8 9">
    <name type="scientific">Halanaeroarchaeum sulfurireducens</name>
    <dbReference type="NCBI Taxonomy" id="1604004"/>
    <lineage>
        <taxon>Archaea</taxon>
        <taxon>Methanobacteriati</taxon>
        <taxon>Methanobacteriota</taxon>
        <taxon>Stenosarchaea group</taxon>
        <taxon>Halobacteria</taxon>
        <taxon>Halobacteriales</taxon>
        <taxon>Halobacteriaceae</taxon>
        <taxon>Halanaeroarchaeum</taxon>
    </lineage>
</organism>
<evidence type="ECO:0000256" key="1">
    <source>
        <dbReference type="ARBA" id="ARBA00004651"/>
    </source>
</evidence>
<keyword evidence="3 6" id="KW-0812">Transmembrane</keyword>
<dbReference type="PANTHER" id="PTHR42703:SF1">
    <property type="entry name" value="NA(+)_H(+) ANTIPORTER SUBUNIT D1"/>
    <property type="match status" value="1"/>
</dbReference>
<feature type="transmembrane region" description="Helical" evidence="6">
    <location>
        <begin position="36"/>
        <end position="59"/>
    </location>
</feature>
<dbReference type="AlphaFoldDB" id="A0A0F7P832"/>
<evidence type="ECO:0000256" key="3">
    <source>
        <dbReference type="ARBA" id="ARBA00022692"/>
    </source>
</evidence>
<comment type="subcellular location">
    <subcellularLocation>
        <location evidence="1">Cell membrane</location>
        <topology evidence="1">Multi-pass membrane protein</topology>
    </subcellularLocation>
</comment>
<sequence length="526" mass="54622">MPVNHLVAVPMLIAISTAIVTLLTKGAPRVQRGLSFLGVLGYAASVAVLVTAVVPGNVLTYQLGAWPAPFGITLVADSLSVFMLAISATVAVPALVFSVRFVDEFGQRLSYHPLFHFMLVGVTGSFLTGDIFNLFVWFEVMLMSTYVLVVFYGGAEHTRAALNYVVLNLVGSAVMLLAIGGLYATTGTLNMADIATRLADPAAYGVDVAPVLGLSALLFVVFALKAGIVPFQFWVPAAYKAAPAPVTAMLAGVVKKVGVYAIIRLYFGVFAAATVPVSLPGISGDSVLAFYGPVMFVLATVSVVFGGVAAIGRDDLDGLLAYSSIGQIGFIILPLAIAATIPDLRGIAIVAALVYTLNHALAKALLFLVAGTVEEVAGTTDFHAVSGLSRVAPVVTGSFLVGGLALVGIPPLTGFFGKLFVFQTAVDAGSTGGLIVALFGAILTIMYISRAWNRGFWGEPTTATESIDPDPTEVAMLVVLALAIVLLGVGFDPVYRFADAASQAALDQQAYVDAVQLQVLSGGEHA</sequence>
<dbReference type="Proteomes" id="UP000069906">
    <property type="component" value="Chromosome"/>
</dbReference>